<accession>A0A8H6REB3</accession>
<evidence type="ECO:0000313" key="2">
    <source>
        <dbReference type="EMBL" id="KAF7189077.1"/>
    </source>
</evidence>
<feature type="compositionally biased region" description="Polar residues" evidence="1">
    <location>
        <begin position="128"/>
        <end position="138"/>
    </location>
</feature>
<feature type="region of interest" description="Disordered" evidence="1">
    <location>
        <begin position="209"/>
        <end position="243"/>
    </location>
</feature>
<keyword evidence="3" id="KW-1185">Reference proteome</keyword>
<evidence type="ECO:0000313" key="3">
    <source>
        <dbReference type="Proteomes" id="UP000660729"/>
    </source>
</evidence>
<dbReference type="Proteomes" id="UP000660729">
    <property type="component" value="Unassembled WGS sequence"/>
</dbReference>
<dbReference type="EMBL" id="JABCIY010000194">
    <property type="protein sequence ID" value="KAF7189077.1"/>
    <property type="molecule type" value="Genomic_DNA"/>
</dbReference>
<feature type="compositionally biased region" description="Basic and acidic residues" evidence="1">
    <location>
        <begin position="165"/>
        <end position="175"/>
    </location>
</feature>
<gene>
    <name evidence="2" type="ORF">HII31_09499</name>
</gene>
<proteinExistence type="predicted"/>
<name>A0A8H6REB3_9PEZI</name>
<evidence type="ECO:0000256" key="1">
    <source>
        <dbReference type="SAM" id="MobiDB-lite"/>
    </source>
</evidence>
<dbReference type="AlphaFoldDB" id="A0A8H6REB3"/>
<organism evidence="2 3">
    <name type="scientific">Pseudocercospora fuligena</name>
    <dbReference type="NCBI Taxonomy" id="685502"/>
    <lineage>
        <taxon>Eukaryota</taxon>
        <taxon>Fungi</taxon>
        <taxon>Dikarya</taxon>
        <taxon>Ascomycota</taxon>
        <taxon>Pezizomycotina</taxon>
        <taxon>Dothideomycetes</taxon>
        <taxon>Dothideomycetidae</taxon>
        <taxon>Mycosphaerellales</taxon>
        <taxon>Mycosphaerellaceae</taxon>
        <taxon>Pseudocercospora</taxon>
    </lineage>
</organism>
<sequence length="243" mass="26131">MPSSLGCRSAGRPSAIGHPRSRTLLDRPATVVAAPYRHTPAARPELPRPSVPSHFVIHKVRQSHDPSRSSAATRRPTQALTTSRRPDKARRISSALFNDDNEEAEASNTPAQAASRRSSKPPPSAQSTRLQGTPQHTGNLAAPPHHLTQAGHTTGPSTSSGTGREVVRPIAEDMHIPEGWSSKAVKAAESYREKHGKYPIEFARALKRPKVRNASSRNTAVSGHRATFAQAQPGSSENPIDLC</sequence>
<reference evidence="2" key="1">
    <citation type="submission" date="2020-04" db="EMBL/GenBank/DDBJ databases">
        <title>Draft genome resource of the tomato pathogen Pseudocercospora fuligena.</title>
        <authorList>
            <person name="Zaccaron A."/>
        </authorList>
    </citation>
    <scope>NUCLEOTIDE SEQUENCE</scope>
    <source>
        <strain evidence="2">PF001</strain>
    </source>
</reference>
<feature type="compositionally biased region" description="Low complexity" evidence="1">
    <location>
        <begin position="151"/>
        <end position="163"/>
    </location>
</feature>
<protein>
    <submittedName>
        <fullName evidence="2">Uncharacterized protein</fullName>
    </submittedName>
</protein>
<feature type="compositionally biased region" description="Polar residues" evidence="1">
    <location>
        <begin position="68"/>
        <end position="83"/>
    </location>
</feature>
<comment type="caution">
    <text evidence="2">The sequence shown here is derived from an EMBL/GenBank/DDBJ whole genome shotgun (WGS) entry which is preliminary data.</text>
</comment>
<feature type="region of interest" description="Disordered" evidence="1">
    <location>
        <begin position="1"/>
        <end position="175"/>
    </location>
</feature>
<feature type="compositionally biased region" description="Polar residues" evidence="1">
    <location>
        <begin position="229"/>
        <end position="243"/>
    </location>
</feature>